<keyword evidence="1" id="KW-0472">Membrane</keyword>
<dbReference type="InterPro" id="IPR009936">
    <property type="entry name" value="DUF1468"/>
</dbReference>
<feature type="transmembrane region" description="Helical" evidence="1">
    <location>
        <begin position="55"/>
        <end position="73"/>
    </location>
</feature>
<feature type="domain" description="DUF1468" evidence="2">
    <location>
        <begin position="22"/>
        <end position="155"/>
    </location>
</feature>
<dbReference type="KEGG" id="apra:G3A50_04035"/>
<evidence type="ECO:0000259" key="2">
    <source>
        <dbReference type="Pfam" id="PF07331"/>
    </source>
</evidence>
<dbReference type="Pfam" id="PF07331">
    <property type="entry name" value="TctB"/>
    <property type="match status" value="1"/>
</dbReference>
<feature type="transmembrane region" description="Helical" evidence="1">
    <location>
        <begin position="126"/>
        <end position="146"/>
    </location>
</feature>
<keyword evidence="1" id="KW-1133">Transmembrane helix</keyword>
<reference evidence="3 4" key="1">
    <citation type="submission" date="2020-02" db="EMBL/GenBank/DDBJ databases">
        <authorList>
            <person name="Li G."/>
        </authorList>
    </citation>
    <scope>NUCLEOTIDE SEQUENCE [LARGE SCALE GENOMIC DNA]</scope>
    <source>
        <strain evidence="3 4">DSM 102029</strain>
    </source>
</reference>
<organism evidence="3 4">
    <name type="scientific">Ancylobacter pratisalsi</name>
    <dbReference type="NCBI Taxonomy" id="1745854"/>
    <lineage>
        <taxon>Bacteria</taxon>
        <taxon>Pseudomonadati</taxon>
        <taxon>Pseudomonadota</taxon>
        <taxon>Alphaproteobacteria</taxon>
        <taxon>Hyphomicrobiales</taxon>
        <taxon>Xanthobacteraceae</taxon>
        <taxon>Ancylobacter</taxon>
    </lineage>
</organism>
<evidence type="ECO:0000256" key="1">
    <source>
        <dbReference type="SAM" id="Phobius"/>
    </source>
</evidence>
<gene>
    <name evidence="3" type="ORF">G3A50_04035</name>
</gene>
<evidence type="ECO:0000313" key="4">
    <source>
        <dbReference type="Proteomes" id="UP000464751"/>
    </source>
</evidence>
<keyword evidence="4" id="KW-1185">Reference proteome</keyword>
<dbReference type="EMBL" id="CP048630">
    <property type="protein sequence ID" value="QIB32973.1"/>
    <property type="molecule type" value="Genomic_DNA"/>
</dbReference>
<accession>A0A6P1YL63</accession>
<name>A0A6P1YL63_9HYPH</name>
<dbReference type="RefSeq" id="WP_163074058.1">
    <property type="nucleotide sequence ID" value="NZ_CP048630.1"/>
</dbReference>
<dbReference type="AlphaFoldDB" id="A0A6P1YL63"/>
<evidence type="ECO:0000313" key="3">
    <source>
        <dbReference type="EMBL" id="QIB32973.1"/>
    </source>
</evidence>
<dbReference type="Proteomes" id="UP000464751">
    <property type="component" value="Chromosome"/>
</dbReference>
<feature type="transmembrane region" description="Helical" evidence="1">
    <location>
        <begin position="93"/>
        <end position="120"/>
    </location>
</feature>
<keyword evidence="1" id="KW-0812">Transmembrane</keyword>
<sequence length="165" mass="18338">MSSFDPYEIEPGLSRRLAECSVAVILFAISIGVLWDSYRRGAGWSGGPQSGFFPARVAWILLAASMAVFYQGLRASKRVLVTWAQLRQVGQVFLPLTVYVLAIGYLGIYVASAIFIGGFMAVFGKFRWWAIVAASVMIPLVTFWTFERQFQVPLPKGPLEIMLGY</sequence>
<proteinExistence type="predicted"/>
<feature type="transmembrane region" description="Helical" evidence="1">
    <location>
        <begin position="17"/>
        <end position="35"/>
    </location>
</feature>
<protein>
    <submittedName>
        <fullName evidence="3">Tripartite tricarboxylate transporter TctB family protein</fullName>
    </submittedName>
</protein>